<dbReference type="Gene3D" id="3.40.50.150">
    <property type="entry name" value="Vaccinia Virus protein VP39"/>
    <property type="match status" value="1"/>
</dbReference>
<dbReference type="SUPFAM" id="SSF53335">
    <property type="entry name" value="S-adenosyl-L-methionine-dependent methyltransferases"/>
    <property type="match status" value="1"/>
</dbReference>
<evidence type="ECO:0000259" key="13">
    <source>
        <dbReference type="Pfam" id="PF01728"/>
    </source>
</evidence>
<dbReference type="PIRSF" id="PIRSF005461">
    <property type="entry name" value="23S_rRNA_mtase"/>
    <property type="match status" value="1"/>
</dbReference>
<dbReference type="InterPro" id="IPR015507">
    <property type="entry name" value="rRNA-MeTfrase_E"/>
</dbReference>
<dbReference type="PATRIC" id="fig|669502.6.peg.101"/>
<proteinExistence type="inferred from homology"/>
<comment type="similarity">
    <text evidence="11">Belongs to the class I-like SAM-binding methyltransferase superfamily. RNA methyltransferase RlmE family.</text>
</comment>
<dbReference type="EC" id="2.1.1.166" evidence="6 11"/>
<dbReference type="PANTHER" id="PTHR10920">
    <property type="entry name" value="RIBOSOMAL RNA METHYLTRANSFERASE"/>
    <property type="match status" value="1"/>
</dbReference>
<keyword evidence="4 11" id="KW-0949">S-adenosyl-L-methionine</keyword>
<comment type="catalytic activity">
    <reaction evidence="10 11">
        <text>uridine(2552) in 23S rRNA + S-adenosyl-L-methionine = 2'-O-methyluridine(2552) in 23S rRNA + S-adenosyl-L-homocysteine + H(+)</text>
        <dbReference type="Rhea" id="RHEA:42720"/>
        <dbReference type="Rhea" id="RHEA-COMP:10202"/>
        <dbReference type="Rhea" id="RHEA-COMP:10203"/>
        <dbReference type="ChEBI" id="CHEBI:15378"/>
        <dbReference type="ChEBI" id="CHEBI:57856"/>
        <dbReference type="ChEBI" id="CHEBI:59789"/>
        <dbReference type="ChEBI" id="CHEBI:65315"/>
        <dbReference type="ChEBI" id="CHEBI:74478"/>
        <dbReference type="EC" id="2.1.1.166"/>
    </reaction>
</comment>
<feature type="binding site" evidence="11">
    <location>
        <position position="90"/>
    </location>
    <ligand>
        <name>S-adenosyl-L-methionine</name>
        <dbReference type="ChEBI" id="CHEBI:59789"/>
    </ligand>
</feature>
<keyword evidence="2 11" id="KW-0489">Methyltransferase</keyword>
<dbReference type="STRING" id="669502.SSDC_00515"/>
<dbReference type="EMBL" id="CP003468">
    <property type="protein sequence ID" value="AGS06797.1"/>
    <property type="molecule type" value="Genomic_DNA"/>
</dbReference>
<accession>S5R0S8</accession>
<dbReference type="HOGENOM" id="CLU_009422_4_1_4"/>
<dbReference type="AlphaFoldDB" id="S5R0S8"/>
<evidence type="ECO:0000256" key="5">
    <source>
        <dbReference type="ARBA" id="ARBA00037569"/>
    </source>
</evidence>
<evidence type="ECO:0000256" key="6">
    <source>
        <dbReference type="ARBA" id="ARBA00038861"/>
    </source>
</evidence>
<keyword evidence="15" id="KW-1185">Reference proteome</keyword>
<gene>
    <name evidence="11" type="primary">rlmE</name>
    <name evidence="11" type="synonym">ftsJ</name>
    <name evidence="11 14" type="synonym">rrmJ</name>
    <name evidence="14" type="ORF">SSDC_00515</name>
</gene>
<evidence type="ECO:0000256" key="1">
    <source>
        <dbReference type="ARBA" id="ARBA00022552"/>
    </source>
</evidence>
<dbReference type="PANTHER" id="PTHR10920:SF18">
    <property type="entry name" value="RRNA METHYLTRANSFERASE 2, MITOCHONDRIAL"/>
    <property type="match status" value="1"/>
</dbReference>
<comment type="function">
    <text evidence="5 11">Specifically methylates the uridine in position 2552 of 23S rRNA at the 2'-O position of the ribose in the fully assembled 50S ribosomal subunit.</text>
</comment>
<evidence type="ECO:0000256" key="3">
    <source>
        <dbReference type="ARBA" id="ARBA00022679"/>
    </source>
</evidence>
<evidence type="ECO:0000256" key="11">
    <source>
        <dbReference type="HAMAP-Rule" id="MF_01547"/>
    </source>
</evidence>
<evidence type="ECO:0000256" key="8">
    <source>
        <dbReference type="ARBA" id="ARBA00041995"/>
    </source>
</evidence>
<dbReference type="GO" id="GO:0005737">
    <property type="term" value="C:cytoplasm"/>
    <property type="evidence" value="ECO:0007669"/>
    <property type="project" value="UniProtKB-SubCell"/>
</dbReference>
<feature type="binding site" evidence="11">
    <location>
        <position position="67"/>
    </location>
    <ligand>
        <name>S-adenosyl-L-methionine</name>
        <dbReference type="ChEBI" id="CHEBI:59789"/>
    </ligand>
</feature>
<organism evidence="14 15">
    <name type="scientific">Candidatus Profftella armatura</name>
    <dbReference type="NCBI Taxonomy" id="669502"/>
    <lineage>
        <taxon>Bacteria</taxon>
        <taxon>Pseudomonadati</taxon>
        <taxon>Pseudomonadota</taxon>
        <taxon>Betaproteobacteria</taxon>
        <taxon>Candidatus Profftella</taxon>
    </lineage>
</organism>
<dbReference type="GO" id="GO:0008650">
    <property type="term" value="F:rRNA (uridine-2'-O-)-methyltransferase activity"/>
    <property type="evidence" value="ECO:0007669"/>
    <property type="project" value="UniProtKB-UniRule"/>
</dbReference>
<dbReference type="Pfam" id="PF01728">
    <property type="entry name" value="FtsJ"/>
    <property type="match status" value="1"/>
</dbReference>
<feature type="binding site" evidence="11">
    <location>
        <position position="106"/>
    </location>
    <ligand>
        <name>S-adenosyl-L-methionine</name>
        <dbReference type="ChEBI" id="CHEBI:59789"/>
    </ligand>
</feature>
<protein>
    <recommendedName>
        <fullName evidence="7 11">Ribosomal RNA large subunit methyltransferase E</fullName>
        <ecNumber evidence="6 11">2.1.1.166</ecNumber>
    </recommendedName>
    <alternativeName>
        <fullName evidence="9 11">23S rRNA Um2552 methyltransferase</fullName>
    </alternativeName>
    <alternativeName>
        <fullName evidence="8 11">rRNA (uridine-2'-O-)-methyltransferase</fullName>
    </alternativeName>
</protein>
<evidence type="ECO:0000256" key="7">
    <source>
        <dbReference type="ARBA" id="ARBA00041129"/>
    </source>
</evidence>
<name>S5R0S8_9PROT</name>
<dbReference type="Proteomes" id="UP000015216">
    <property type="component" value="Chromosome"/>
</dbReference>
<sequence length="220" mass="25277">MKNKLIMKNKLDKKWLHNYVNDFYVKLAKKEGYRARSVYKLQEIDAKERLIKPGQIIVDLGSSPGSWSQYIRKKISYNSKNINGTIIALDVLKMKPIPNVNFILGDIRNKCTINNLKKILNGRKLDLILSDIAPNLSGVSVVDSANIEYIINIILEFTQEYIKPSGSILLKCFYGINYKEIFNKFYCVFKSISLKKPKASHKNSSEIFLLGKKLKIKNLN</sequence>
<evidence type="ECO:0000256" key="12">
    <source>
        <dbReference type="PIRSR" id="PIRSR005461-1"/>
    </source>
</evidence>
<feature type="binding site" evidence="11">
    <location>
        <position position="65"/>
    </location>
    <ligand>
        <name>S-adenosyl-L-methionine</name>
        <dbReference type="ChEBI" id="CHEBI:59789"/>
    </ligand>
</feature>
<dbReference type="KEGG" id="ssdc:SSDC_00515"/>
<evidence type="ECO:0000256" key="9">
    <source>
        <dbReference type="ARBA" id="ARBA00042745"/>
    </source>
</evidence>
<keyword evidence="1 11" id="KW-0698">rRNA processing</keyword>
<feature type="active site" description="Proton acceptor" evidence="11 12">
    <location>
        <position position="171"/>
    </location>
</feature>
<evidence type="ECO:0000256" key="4">
    <source>
        <dbReference type="ARBA" id="ARBA00022691"/>
    </source>
</evidence>
<dbReference type="InterPro" id="IPR002877">
    <property type="entry name" value="RNA_MeTrfase_FtsJ_dom"/>
</dbReference>
<dbReference type="HAMAP" id="MF_01547">
    <property type="entry name" value="RNA_methyltr_E"/>
    <property type="match status" value="1"/>
</dbReference>
<evidence type="ECO:0000256" key="10">
    <source>
        <dbReference type="ARBA" id="ARBA00048970"/>
    </source>
</evidence>
<evidence type="ECO:0000256" key="2">
    <source>
        <dbReference type="ARBA" id="ARBA00022603"/>
    </source>
</evidence>
<evidence type="ECO:0000313" key="14">
    <source>
        <dbReference type="EMBL" id="AGS06797.1"/>
    </source>
</evidence>
<reference evidence="14 15" key="1">
    <citation type="journal article" date="2013" name="Curr. Biol.">
        <title>Defensive bacteriome symbiont with a drastically reduced genome.</title>
        <authorList>
            <person name="Nakabachi A."/>
            <person name="Ueoka R."/>
            <person name="Oshima K."/>
            <person name="Teta R."/>
            <person name="Mangoni A."/>
            <person name="Gurgui M."/>
            <person name="Oldham N.J."/>
            <person name="van Echten-Deckert G."/>
            <person name="Okamura K."/>
            <person name="Yamamoto K."/>
            <person name="Inoue H."/>
            <person name="Ohkuma M."/>
            <person name="Hongoh Y."/>
            <person name="Miyagishima S.Y."/>
            <person name="Hattori M."/>
            <person name="Piel J."/>
            <person name="Fukatsu T."/>
        </authorList>
    </citation>
    <scope>NUCLEOTIDE SEQUENCE [LARGE SCALE GENOMIC DNA]</scope>
    <source>
        <strain evidence="14 15">DC</strain>
    </source>
</reference>
<dbReference type="InterPro" id="IPR029063">
    <property type="entry name" value="SAM-dependent_MTases_sf"/>
</dbReference>
<dbReference type="InterPro" id="IPR050082">
    <property type="entry name" value="RNA_methyltr_RlmE"/>
</dbReference>
<keyword evidence="11" id="KW-0963">Cytoplasm</keyword>
<dbReference type="eggNOG" id="COG0293">
    <property type="taxonomic scope" value="Bacteria"/>
</dbReference>
<keyword evidence="3 11" id="KW-0808">Transferase</keyword>
<feature type="binding site" evidence="11">
    <location>
        <position position="131"/>
    </location>
    <ligand>
        <name>S-adenosyl-L-methionine</name>
        <dbReference type="ChEBI" id="CHEBI:59789"/>
    </ligand>
</feature>
<feature type="domain" description="Ribosomal RNA methyltransferase FtsJ" evidence="13">
    <location>
        <begin position="33"/>
        <end position="213"/>
    </location>
</feature>
<comment type="subcellular location">
    <subcellularLocation>
        <location evidence="11">Cytoplasm</location>
    </subcellularLocation>
</comment>
<evidence type="ECO:0000313" key="15">
    <source>
        <dbReference type="Proteomes" id="UP000015216"/>
    </source>
</evidence>